<dbReference type="RefSeq" id="WP_102611491.1">
    <property type="nucleotide sequence ID" value="NZ_CADIKD010000027.1"/>
</dbReference>
<evidence type="ECO:0000313" key="3">
    <source>
        <dbReference type="Proteomes" id="UP000235347"/>
    </source>
</evidence>
<name>A0A2N7VTS5_9BURK</name>
<dbReference type="SUPFAM" id="SSF55961">
    <property type="entry name" value="Bet v1-like"/>
    <property type="match status" value="1"/>
</dbReference>
<dbReference type="PANTHER" id="PTHR38588:SF1">
    <property type="entry name" value="BLL0334 PROTEIN"/>
    <property type="match status" value="1"/>
</dbReference>
<comment type="caution">
    <text evidence="2">The sequence shown here is derived from an EMBL/GenBank/DDBJ whole genome shotgun (WGS) entry which is preliminary data.</text>
</comment>
<dbReference type="InterPro" id="IPR023393">
    <property type="entry name" value="START-like_dom_sf"/>
</dbReference>
<dbReference type="EMBL" id="PNYB01000018">
    <property type="protein sequence ID" value="PMS20556.1"/>
    <property type="molecule type" value="Genomic_DNA"/>
</dbReference>
<gene>
    <name evidence="2" type="ORF">C0Z19_19565</name>
</gene>
<reference evidence="2 3" key="1">
    <citation type="submission" date="2018-01" db="EMBL/GenBank/DDBJ databases">
        <title>Whole genome analyses suggest that Burkholderia sensu lato contains two further novel genera in the rhizoxinica-symbiotica group Mycetohabitans gen. nov., and Trinickia gen. nov.: implications for the evolution of diazotrophy and nodulation in the Burkholderiaceae.</title>
        <authorList>
            <person name="Estrada-de los Santos P."/>
            <person name="Palmer M."/>
            <person name="Chavez-Ramirez B."/>
            <person name="Beukes C."/>
            <person name="Steenkamp E.T."/>
            <person name="Hirsch A.M."/>
            <person name="Manyaka P."/>
            <person name="Maluk M."/>
            <person name="Lafos M."/>
            <person name="Crook M."/>
            <person name="Gross E."/>
            <person name="Simon M.F."/>
            <person name="Bueno dos Reis Junior F."/>
            <person name="Poole P.S."/>
            <person name="Venter S.N."/>
            <person name="James E.K."/>
        </authorList>
    </citation>
    <scope>NUCLEOTIDE SEQUENCE [LARGE SCALE GENOMIC DNA]</scope>
    <source>
        <strain evidence="2 3">GP25-8</strain>
    </source>
</reference>
<feature type="region of interest" description="Disordered" evidence="1">
    <location>
        <begin position="169"/>
        <end position="188"/>
    </location>
</feature>
<evidence type="ECO:0000313" key="2">
    <source>
        <dbReference type="EMBL" id="PMS20556.1"/>
    </source>
</evidence>
<dbReference type="InterPro" id="IPR010419">
    <property type="entry name" value="CO_DH_gsu"/>
</dbReference>
<sequence length="188" mass="19837">MELTESYTLPVPPQRAWEALTDAAILRASIPGCEDIQADGENGFFMALDLSAEGGTSRFKGRVRVSEAAGPQSRTLVFELDGPAGAANGGTPSARLRLEADGDAATTLLYTARSQALHVDGNSPAHEAVRKVADQFFKRFAAQLSARDLALPSDAPQPAEPSLQHAAVFESAPSGKGGKSWKAWTSRS</sequence>
<evidence type="ECO:0000256" key="1">
    <source>
        <dbReference type="SAM" id="MobiDB-lite"/>
    </source>
</evidence>
<proteinExistence type="predicted"/>
<protein>
    <submittedName>
        <fullName evidence="2">Carbon monoxide dehydrogenase</fullName>
    </submittedName>
</protein>
<dbReference type="AlphaFoldDB" id="A0A2N7VTS5"/>
<dbReference type="Proteomes" id="UP000235347">
    <property type="component" value="Unassembled WGS sequence"/>
</dbReference>
<dbReference type="PANTHER" id="PTHR38588">
    <property type="entry name" value="BLL0334 PROTEIN"/>
    <property type="match status" value="1"/>
</dbReference>
<dbReference type="Pfam" id="PF06240">
    <property type="entry name" value="COXG"/>
    <property type="match status" value="1"/>
</dbReference>
<keyword evidence="3" id="KW-1185">Reference proteome</keyword>
<accession>A0A2N7VTS5</accession>
<dbReference type="Gene3D" id="3.30.530.20">
    <property type="match status" value="1"/>
</dbReference>
<organism evidence="2 3">
    <name type="scientific">Trinickia soli</name>
    <dbReference type="NCBI Taxonomy" id="380675"/>
    <lineage>
        <taxon>Bacteria</taxon>
        <taxon>Pseudomonadati</taxon>
        <taxon>Pseudomonadota</taxon>
        <taxon>Betaproteobacteria</taxon>
        <taxon>Burkholderiales</taxon>
        <taxon>Burkholderiaceae</taxon>
        <taxon>Trinickia</taxon>
    </lineage>
</organism>